<comment type="caution">
    <text evidence="2">The sequence shown here is derived from an EMBL/GenBank/DDBJ whole genome shotgun (WGS) entry which is preliminary data.</text>
</comment>
<dbReference type="AlphaFoldDB" id="A0A176W3X9"/>
<organism evidence="2 3">
    <name type="scientific">Marchantia polymorpha subsp. ruderalis</name>
    <dbReference type="NCBI Taxonomy" id="1480154"/>
    <lineage>
        <taxon>Eukaryota</taxon>
        <taxon>Viridiplantae</taxon>
        <taxon>Streptophyta</taxon>
        <taxon>Embryophyta</taxon>
        <taxon>Marchantiophyta</taxon>
        <taxon>Marchantiopsida</taxon>
        <taxon>Marchantiidae</taxon>
        <taxon>Marchantiales</taxon>
        <taxon>Marchantiaceae</taxon>
        <taxon>Marchantia</taxon>
    </lineage>
</organism>
<gene>
    <name evidence="2" type="ORF">AXG93_473s1130</name>
</gene>
<evidence type="ECO:0000313" key="2">
    <source>
        <dbReference type="EMBL" id="OAE27242.1"/>
    </source>
</evidence>
<reference evidence="2" key="1">
    <citation type="submission" date="2016-03" db="EMBL/GenBank/DDBJ databases">
        <title>Mechanisms controlling the formation of the plant cell surface in tip-growing cells are functionally conserved among land plants.</title>
        <authorList>
            <person name="Honkanen S."/>
            <person name="Jones V.A."/>
            <person name="Morieri G."/>
            <person name="Champion C."/>
            <person name="Hetherington A.J."/>
            <person name="Kelly S."/>
            <person name="Saint-Marcoux D."/>
            <person name="Proust H."/>
            <person name="Prescott H."/>
            <person name="Dolan L."/>
        </authorList>
    </citation>
    <scope>NUCLEOTIDE SEQUENCE [LARGE SCALE GENOMIC DNA]</scope>
    <source>
        <tissue evidence="2">Whole gametophyte</tissue>
    </source>
</reference>
<sequence>MALLACHNWLKSREMFPLHCPLPWRGGAAGARWGVAPGFGCLGGEGAKLISGGRFPFDSNSKFHGSVLLHNTRRWDRSILRQNGSLDEPHDFMIKKLSTFYYALRRPQIQIQKGGGAPGGEGGEESKPLVVGGGGDPGASVGGGILRRLGAGPKGVERLFGGGGDFV</sequence>
<dbReference type="EMBL" id="LVLJ01001947">
    <property type="protein sequence ID" value="OAE27242.1"/>
    <property type="molecule type" value="Genomic_DNA"/>
</dbReference>
<keyword evidence="3" id="KW-1185">Reference proteome</keyword>
<proteinExistence type="predicted"/>
<feature type="region of interest" description="Disordered" evidence="1">
    <location>
        <begin position="112"/>
        <end position="134"/>
    </location>
</feature>
<accession>A0A176W3X9</accession>
<dbReference type="Proteomes" id="UP000077202">
    <property type="component" value="Unassembled WGS sequence"/>
</dbReference>
<evidence type="ECO:0000256" key="1">
    <source>
        <dbReference type="SAM" id="MobiDB-lite"/>
    </source>
</evidence>
<name>A0A176W3X9_MARPO</name>
<protein>
    <submittedName>
        <fullName evidence="2">Uncharacterized protein</fullName>
    </submittedName>
</protein>
<evidence type="ECO:0000313" key="3">
    <source>
        <dbReference type="Proteomes" id="UP000077202"/>
    </source>
</evidence>